<keyword evidence="23" id="KW-1185">Reference proteome</keyword>
<dbReference type="GO" id="GO:0003964">
    <property type="term" value="F:RNA-directed DNA polymerase activity"/>
    <property type="evidence" value="ECO:0007669"/>
    <property type="project" value="UniProtKB-KW"/>
</dbReference>
<evidence type="ECO:0000256" key="1">
    <source>
        <dbReference type="ARBA" id="ARBA00002180"/>
    </source>
</evidence>
<dbReference type="InterPro" id="IPR036397">
    <property type="entry name" value="RNaseH_sf"/>
</dbReference>
<dbReference type="Gene3D" id="3.30.420.10">
    <property type="entry name" value="Ribonuclease H-like superfamily/Ribonuclease H"/>
    <property type="match status" value="1"/>
</dbReference>
<keyword evidence="2" id="KW-0815">Transposition</keyword>
<dbReference type="GO" id="GO:0003887">
    <property type="term" value="F:DNA-directed DNA polymerase activity"/>
    <property type="evidence" value="ECO:0007669"/>
    <property type="project" value="UniProtKB-KW"/>
</dbReference>
<evidence type="ECO:0000256" key="19">
    <source>
        <dbReference type="ARBA" id="ARBA00048173"/>
    </source>
</evidence>
<keyword evidence="18" id="KW-0233">DNA recombination</keyword>
<evidence type="ECO:0000256" key="8">
    <source>
        <dbReference type="ARBA" id="ARBA00022741"/>
    </source>
</evidence>
<dbReference type="EMBL" id="AVOT02003621">
    <property type="protein sequence ID" value="MBW0474053.1"/>
    <property type="molecule type" value="Genomic_DNA"/>
</dbReference>
<dbReference type="GO" id="GO:0006310">
    <property type="term" value="P:DNA recombination"/>
    <property type="evidence" value="ECO:0007669"/>
    <property type="project" value="UniProtKB-KW"/>
</dbReference>
<proteinExistence type="predicted"/>
<evidence type="ECO:0000256" key="14">
    <source>
        <dbReference type="ARBA" id="ARBA00022908"/>
    </source>
</evidence>
<evidence type="ECO:0000256" key="20">
    <source>
        <dbReference type="ARBA" id="ARBA00049244"/>
    </source>
</evidence>
<dbReference type="AlphaFoldDB" id="A0A9Q3GNF2"/>
<keyword evidence="16" id="KW-0808">Transferase</keyword>
<evidence type="ECO:0000256" key="13">
    <source>
        <dbReference type="ARBA" id="ARBA00022884"/>
    </source>
</evidence>
<keyword evidence="15" id="KW-0695">RNA-directed DNA polymerase</keyword>
<dbReference type="InterPro" id="IPR054722">
    <property type="entry name" value="PolX-like_BBD"/>
</dbReference>
<keyword evidence="8" id="KW-0547">Nucleotide-binding</keyword>
<keyword evidence="3" id="KW-1188">Viral release from host cell</keyword>
<keyword evidence="13" id="KW-0694">RNA-binding</keyword>
<keyword evidence="14" id="KW-0229">DNA integration</keyword>
<evidence type="ECO:0000256" key="5">
    <source>
        <dbReference type="ARBA" id="ARBA00022695"/>
    </source>
</evidence>
<dbReference type="GO" id="GO:0032196">
    <property type="term" value="P:transposition"/>
    <property type="evidence" value="ECO:0007669"/>
    <property type="project" value="UniProtKB-KW"/>
</dbReference>
<evidence type="ECO:0000256" key="16">
    <source>
        <dbReference type="ARBA" id="ARBA00022932"/>
    </source>
</evidence>
<dbReference type="OrthoDB" id="2663223at2759"/>
<dbReference type="PROSITE" id="PS50994">
    <property type="entry name" value="INTEGRASE"/>
    <property type="match status" value="1"/>
</dbReference>
<dbReference type="GO" id="GO:0004519">
    <property type="term" value="F:endonuclease activity"/>
    <property type="evidence" value="ECO:0007669"/>
    <property type="project" value="UniProtKB-KW"/>
</dbReference>
<dbReference type="GO" id="GO:0008233">
    <property type="term" value="F:peptidase activity"/>
    <property type="evidence" value="ECO:0007669"/>
    <property type="project" value="UniProtKB-KW"/>
</dbReference>
<keyword evidence="9" id="KW-0255">Endonuclease</keyword>
<evidence type="ECO:0000256" key="10">
    <source>
        <dbReference type="ARBA" id="ARBA00022801"/>
    </source>
</evidence>
<dbReference type="Pfam" id="PF22936">
    <property type="entry name" value="Pol_BBD"/>
    <property type="match status" value="1"/>
</dbReference>
<keyword evidence="7" id="KW-0479">Metal-binding</keyword>
<comment type="catalytic activity">
    <reaction evidence="20">
        <text>DNA(n) + a 2'-deoxyribonucleoside 5'-triphosphate = DNA(n+1) + diphosphate</text>
        <dbReference type="Rhea" id="RHEA:22508"/>
        <dbReference type="Rhea" id="RHEA-COMP:17339"/>
        <dbReference type="Rhea" id="RHEA-COMP:17340"/>
        <dbReference type="ChEBI" id="CHEBI:33019"/>
        <dbReference type="ChEBI" id="CHEBI:61560"/>
        <dbReference type="ChEBI" id="CHEBI:173112"/>
        <dbReference type="EC" id="2.7.7.7"/>
    </reaction>
</comment>
<comment type="catalytic activity">
    <reaction evidence="19">
        <text>DNA(n) + a 2'-deoxyribonucleoside 5'-triphosphate = DNA(n+1) + diphosphate</text>
        <dbReference type="Rhea" id="RHEA:22508"/>
        <dbReference type="Rhea" id="RHEA-COMP:17339"/>
        <dbReference type="Rhea" id="RHEA-COMP:17340"/>
        <dbReference type="ChEBI" id="CHEBI:33019"/>
        <dbReference type="ChEBI" id="CHEBI:61560"/>
        <dbReference type="ChEBI" id="CHEBI:173112"/>
        <dbReference type="EC" id="2.7.7.49"/>
    </reaction>
</comment>
<keyword evidence="5" id="KW-0548">Nucleotidyltransferase</keyword>
<keyword evidence="17" id="KW-0917">Virion maturation</keyword>
<comment type="function">
    <text evidence="1">The aspartyl protease (PR) mediates the proteolytic cleavages of the Gag and Gag-Pol polyproteins after assembly of the VLP.</text>
</comment>
<evidence type="ECO:0000256" key="2">
    <source>
        <dbReference type="ARBA" id="ARBA00022578"/>
    </source>
</evidence>
<evidence type="ECO:0000313" key="22">
    <source>
        <dbReference type="EMBL" id="MBW0474053.1"/>
    </source>
</evidence>
<gene>
    <name evidence="22" type="ORF">O181_013768</name>
</gene>
<accession>A0A9Q3GNF2</accession>
<comment type="caution">
    <text evidence="22">The sequence shown here is derived from an EMBL/GenBank/DDBJ whole genome shotgun (WGS) entry which is preliminary data.</text>
</comment>
<dbReference type="GO" id="GO:0015074">
    <property type="term" value="P:DNA integration"/>
    <property type="evidence" value="ECO:0007669"/>
    <property type="project" value="UniProtKB-KW"/>
</dbReference>
<dbReference type="Proteomes" id="UP000765509">
    <property type="component" value="Unassembled WGS sequence"/>
</dbReference>
<dbReference type="GO" id="GO:0046872">
    <property type="term" value="F:metal ion binding"/>
    <property type="evidence" value="ECO:0007669"/>
    <property type="project" value="UniProtKB-KW"/>
</dbReference>
<keyword evidence="4" id="KW-0645">Protease</keyword>
<feature type="domain" description="Integrase catalytic" evidence="21">
    <location>
        <begin position="414"/>
        <end position="569"/>
    </location>
</feature>
<evidence type="ECO:0000256" key="18">
    <source>
        <dbReference type="ARBA" id="ARBA00023172"/>
    </source>
</evidence>
<sequence>MSNNNVEKDILTIRVMDGTNYSKWSVRMTILLWSKELLDVCEKEPEPGISTATTNQWTKASYNAVNLITTCVSHKAFIEVIKLNTTNSYLLWTKLKDKYASKKATNQGHVWMDLLCSSYQGNIQQHVTQSQKIILKLESVGILLAPDLLLFTILGKLMGDPKVNQYVKLLTLNEDLVGNPDEVLSKLEDFHNNSTLQESQSISSASALISENSGPFKITHYHANGKYNPECTNHSKEECYADNPHLRPAHCDKRRRPFSSKNASAHVSTAQALITGRESSSSTQDLIIDCGETHLMFNNKNRFLSFSEINPMKFYTGNSSSTLSAIGLGTVKLICNKKPLILENSLFVPGLNCKLVNLLQLFNKKLVISHCKSHFTLECPAVLKSMGLPCDTFNFHTCDLNKAHLLPFRDHFEHIHLPLDCVHLNLVGPITPPSVSGYRYFLTIVDQFTSFKITCFLKNKSDAFNKFLHQKISMENLHNRTLKKLVSDRGGEFLNHKFNTLSEKCRFHHVFSPAETHQHNGFSERENQSILLKTRFILNHSNLPKAYWAEAVRMAILLCNIVPTPSMTN</sequence>
<evidence type="ECO:0000256" key="15">
    <source>
        <dbReference type="ARBA" id="ARBA00022918"/>
    </source>
</evidence>
<keyword evidence="16" id="KW-0239">DNA-directed DNA polymerase</keyword>
<dbReference type="InterPro" id="IPR039537">
    <property type="entry name" value="Retrotran_Ty1/copia-like"/>
</dbReference>
<dbReference type="GO" id="GO:0005634">
    <property type="term" value="C:nucleus"/>
    <property type="evidence" value="ECO:0007669"/>
    <property type="project" value="UniProtKB-ARBA"/>
</dbReference>
<evidence type="ECO:0000256" key="4">
    <source>
        <dbReference type="ARBA" id="ARBA00022670"/>
    </source>
</evidence>
<evidence type="ECO:0000259" key="21">
    <source>
        <dbReference type="PROSITE" id="PS50994"/>
    </source>
</evidence>
<evidence type="ECO:0000256" key="9">
    <source>
        <dbReference type="ARBA" id="ARBA00022759"/>
    </source>
</evidence>
<dbReference type="InterPro" id="IPR012337">
    <property type="entry name" value="RNaseH-like_sf"/>
</dbReference>
<dbReference type="GO" id="GO:0006508">
    <property type="term" value="P:proteolysis"/>
    <property type="evidence" value="ECO:0007669"/>
    <property type="project" value="UniProtKB-KW"/>
</dbReference>
<dbReference type="InterPro" id="IPR001584">
    <property type="entry name" value="Integrase_cat-core"/>
</dbReference>
<keyword evidence="12" id="KW-0460">Magnesium</keyword>
<keyword evidence="10" id="KW-0378">Hydrolase</keyword>
<dbReference type="GO" id="GO:0005524">
    <property type="term" value="F:ATP binding"/>
    <property type="evidence" value="ECO:0007669"/>
    <property type="project" value="UniProtKB-KW"/>
</dbReference>
<organism evidence="22 23">
    <name type="scientific">Austropuccinia psidii MF-1</name>
    <dbReference type="NCBI Taxonomy" id="1389203"/>
    <lineage>
        <taxon>Eukaryota</taxon>
        <taxon>Fungi</taxon>
        <taxon>Dikarya</taxon>
        <taxon>Basidiomycota</taxon>
        <taxon>Pucciniomycotina</taxon>
        <taxon>Pucciniomycetes</taxon>
        <taxon>Pucciniales</taxon>
        <taxon>Sphaerophragmiaceae</taxon>
        <taxon>Austropuccinia</taxon>
    </lineage>
</organism>
<evidence type="ECO:0000313" key="23">
    <source>
        <dbReference type="Proteomes" id="UP000765509"/>
    </source>
</evidence>
<reference evidence="22" key="1">
    <citation type="submission" date="2021-03" db="EMBL/GenBank/DDBJ databases">
        <title>Draft genome sequence of rust myrtle Austropuccinia psidii MF-1, a brazilian biotype.</title>
        <authorList>
            <person name="Quecine M.C."/>
            <person name="Pachon D.M.R."/>
            <person name="Bonatelli M.L."/>
            <person name="Correr F.H."/>
            <person name="Franceschini L.M."/>
            <person name="Leite T.F."/>
            <person name="Margarido G.R.A."/>
            <person name="Almeida C.A."/>
            <person name="Ferrarezi J.A."/>
            <person name="Labate C.A."/>
        </authorList>
    </citation>
    <scope>NUCLEOTIDE SEQUENCE</scope>
    <source>
        <strain evidence="22">MF-1</strain>
    </source>
</reference>
<keyword evidence="6" id="KW-0540">Nuclease</keyword>
<dbReference type="GO" id="GO:0003723">
    <property type="term" value="F:RNA binding"/>
    <property type="evidence" value="ECO:0007669"/>
    <property type="project" value="UniProtKB-KW"/>
</dbReference>
<evidence type="ECO:0000256" key="17">
    <source>
        <dbReference type="ARBA" id="ARBA00023113"/>
    </source>
</evidence>
<dbReference type="PANTHER" id="PTHR42648:SF11">
    <property type="entry name" value="TRANSPOSON TY4-P GAG-POL POLYPROTEIN"/>
    <property type="match status" value="1"/>
</dbReference>
<evidence type="ECO:0000256" key="12">
    <source>
        <dbReference type="ARBA" id="ARBA00022842"/>
    </source>
</evidence>
<evidence type="ECO:0000256" key="6">
    <source>
        <dbReference type="ARBA" id="ARBA00022722"/>
    </source>
</evidence>
<evidence type="ECO:0000256" key="3">
    <source>
        <dbReference type="ARBA" id="ARBA00022612"/>
    </source>
</evidence>
<protein>
    <recommendedName>
        <fullName evidence="21">Integrase catalytic domain-containing protein</fullName>
    </recommendedName>
</protein>
<dbReference type="SUPFAM" id="SSF53098">
    <property type="entry name" value="Ribonuclease H-like"/>
    <property type="match status" value="1"/>
</dbReference>
<dbReference type="Pfam" id="PF14223">
    <property type="entry name" value="Retrotran_gag_2"/>
    <property type="match status" value="1"/>
</dbReference>
<evidence type="ECO:0000256" key="11">
    <source>
        <dbReference type="ARBA" id="ARBA00022840"/>
    </source>
</evidence>
<name>A0A9Q3GNF2_9BASI</name>
<dbReference type="PANTHER" id="PTHR42648">
    <property type="entry name" value="TRANSPOSASE, PUTATIVE-RELATED"/>
    <property type="match status" value="1"/>
</dbReference>
<evidence type="ECO:0000256" key="7">
    <source>
        <dbReference type="ARBA" id="ARBA00022723"/>
    </source>
</evidence>
<keyword evidence="11" id="KW-0067">ATP-binding</keyword>